<dbReference type="Proteomes" id="UP000553756">
    <property type="component" value="Unassembled WGS sequence"/>
</dbReference>
<keyword evidence="2" id="KW-1185">Reference proteome</keyword>
<proteinExistence type="predicted"/>
<evidence type="ECO:0000313" key="2">
    <source>
        <dbReference type="Proteomes" id="UP000553756"/>
    </source>
</evidence>
<comment type="caution">
    <text evidence="1">The sequence shown here is derived from an EMBL/GenBank/DDBJ whole genome shotgun (WGS) entry which is preliminary data.</text>
</comment>
<evidence type="ECO:0008006" key="3">
    <source>
        <dbReference type="Google" id="ProtNLM"/>
    </source>
</evidence>
<sequence length="90" mass="9937">MTPASKAVMDYVKKLQEQSGLPVEEFAKECGMGRTYWFTRAGYKAPLTITDIVNVCKFVNMTPQDLMMHALAPIDPLAKSALDARNQGKG</sequence>
<protein>
    <recommendedName>
        <fullName evidence="3">XRE family transcriptional regulator</fullName>
    </recommendedName>
</protein>
<evidence type="ECO:0000313" key="1">
    <source>
        <dbReference type="EMBL" id="NMN02815.1"/>
    </source>
</evidence>
<reference evidence="1 2" key="1">
    <citation type="submission" date="2020-02" db="EMBL/GenBank/DDBJ databases">
        <title>Characterization of phylogenetic diversity of novel bifidobacterial species isolated in Czech ZOOs.</title>
        <authorList>
            <person name="Lugli G.A."/>
            <person name="Vera N.B."/>
            <person name="Ventura M."/>
        </authorList>
    </citation>
    <scope>NUCLEOTIDE SEQUENCE [LARGE SCALE GENOMIC DNA]</scope>
    <source>
        <strain evidence="1 2">DSM 109963</strain>
    </source>
</reference>
<accession>A0ABX1SZN9</accession>
<dbReference type="SUPFAM" id="SSF47413">
    <property type="entry name" value="lambda repressor-like DNA-binding domains"/>
    <property type="match status" value="1"/>
</dbReference>
<organism evidence="1 2">
    <name type="scientific">Bifidobacterium panos</name>
    <dbReference type="NCBI Taxonomy" id="2675321"/>
    <lineage>
        <taxon>Bacteria</taxon>
        <taxon>Bacillati</taxon>
        <taxon>Actinomycetota</taxon>
        <taxon>Actinomycetes</taxon>
        <taxon>Bifidobacteriales</taxon>
        <taxon>Bifidobacteriaceae</taxon>
        <taxon>Bifidobacterium</taxon>
    </lineage>
</organism>
<dbReference type="InterPro" id="IPR010982">
    <property type="entry name" value="Lambda_DNA-bd_dom_sf"/>
</dbReference>
<name>A0ABX1SZN9_9BIFI</name>
<gene>
    <name evidence="1" type="ORF">G1C94_1437</name>
</gene>
<dbReference type="EMBL" id="JAAIIJ010000034">
    <property type="protein sequence ID" value="NMN02815.1"/>
    <property type="molecule type" value="Genomic_DNA"/>
</dbReference>